<evidence type="ECO:0000313" key="6">
    <source>
        <dbReference type="EMBL" id="MDI5967819.1"/>
    </source>
</evidence>
<feature type="domain" description="F5/8 type C" evidence="5">
    <location>
        <begin position="324"/>
        <end position="484"/>
    </location>
</feature>
<evidence type="ECO:0000259" key="5">
    <source>
        <dbReference type="PROSITE" id="PS50022"/>
    </source>
</evidence>
<dbReference type="InterPro" id="IPR000421">
    <property type="entry name" value="FA58C"/>
</dbReference>
<evidence type="ECO:0000256" key="4">
    <source>
        <dbReference type="SAM" id="SignalP"/>
    </source>
</evidence>
<dbReference type="PROSITE" id="PS50022">
    <property type="entry name" value="FA58C_3"/>
    <property type="match status" value="1"/>
</dbReference>
<dbReference type="Pfam" id="PF00754">
    <property type="entry name" value="F5_F8_type_C"/>
    <property type="match status" value="2"/>
</dbReference>
<dbReference type="InterPro" id="IPR012341">
    <property type="entry name" value="6hp_glycosidase-like_sf"/>
</dbReference>
<organism evidence="6">
    <name type="scientific">Streptantibioticus silvisoli</name>
    <dbReference type="NCBI Taxonomy" id="2705255"/>
    <lineage>
        <taxon>Bacteria</taxon>
        <taxon>Bacillati</taxon>
        <taxon>Actinomycetota</taxon>
        <taxon>Actinomycetes</taxon>
        <taxon>Kitasatosporales</taxon>
        <taxon>Streptomycetaceae</taxon>
        <taxon>Streptantibioticus</taxon>
    </lineage>
</organism>
<dbReference type="InterPro" id="IPR035398">
    <property type="entry name" value="Bac_rhamnosid_C"/>
</dbReference>
<dbReference type="Gene3D" id="2.60.120.260">
    <property type="entry name" value="Galactose-binding domain-like"/>
    <property type="match status" value="4"/>
</dbReference>
<gene>
    <name evidence="6" type="ORF">POF50_000365</name>
</gene>
<dbReference type="SUPFAM" id="SSF49785">
    <property type="entry name" value="Galactose-binding domain-like"/>
    <property type="match status" value="2"/>
</dbReference>
<dbReference type="Pfam" id="PF17389">
    <property type="entry name" value="Bac_rhamnosid6H"/>
    <property type="match status" value="1"/>
</dbReference>
<accession>A0AA90GYZ2</accession>
<dbReference type="InterPro" id="IPR008979">
    <property type="entry name" value="Galactose-bd-like_sf"/>
</dbReference>
<dbReference type="InterPro" id="IPR008902">
    <property type="entry name" value="Rhamnosid_concanavalin"/>
</dbReference>
<evidence type="ECO:0000256" key="1">
    <source>
        <dbReference type="ARBA" id="ARBA00001445"/>
    </source>
</evidence>
<dbReference type="SUPFAM" id="SSF48208">
    <property type="entry name" value="Six-hairpin glycosidases"/>
    <property type="match status" value="1"/>
</dbReference>
<sequence length="1328" mass="139664">MTASLNRRGRRKRTAVLSALVVTALVATLGAAAEPSSARRPAGAPLAPAGLRVDGQASDALVGEARPVLAWTVRDNGRAEAQTGYEIRVEPAAEGAAGRREAGWDSGKVASSNSTDVPYTGPALVSDHTYTWSVRTWNTQDEASVWSAPASFDTGLLNSSDWSAWWLRLDDGALARDDFDLTKPVARARLYFGAQGVAEPHLNGARVDPTEVLDSSVTDYDSRVLYRDLDVTGQLRQGANTLAFMAGKGQYSGDPVLAAQLDVTYTDGSTAAFGTSPSWRTAAGPVTGDDFWYGESDDARRAQPGWDAPGFDDGSWTAARALFPVAHPVSLAQGKPVTALDTTTTAGWSPAALTDGIDGSVDSSEGYHSKIESSPDVTEWVQTDLGADRDLRTIRLFPARPTNDPAGDLPGVGFPVRYKVQVSDDPTFATATTVVDRTGADQPAPGASPVVLPADTTGRYVRVTATKLQCEGSSCTFRLAELGAYGATPSTGYDSLTEPQADVTPPTRVVSTVAPVKETRPAAGERVYDFGQNRTGWVTVRADEPAGTTVVIKQGEMLASDGQVSTANISFSASDPSRQTNHYTFSDAGTQTYAPHFTYAGFRYAELTGLPDDAQVTVTAQVEHTGVATTGQFSTSDPLLNKIQDAVAQTQLNDLQSIPEDCPTRERHGWLGDAGDSDQEAMSNYDMQSFYDKWLGDIVTSANPDGSIPSVAPANGGQSSWNTDPAWGTAYPQIIWDSYTQYGSEQPIIDNYAHVKAWVDYLGTISDADHVVTGSPTSWGDDWLSTVSTPHQYFQTAFYYLDASLLAKMATVTGHPADASHYNDLAQQVRTGFLKRYFDQDTGVFGNGSQLSYAMPLVLGLVPAGDEQTTLDRLVQDIAAHDDHVTTGFVGTTYVFQALGAYGRNDVALAIAERQDYPSFGYMVDQGPGTIWEKWDDSAAPDGTSSKDHIGLGGSIGQWFYQQLAGIQPGDSGSAYSSLTLAPSVVGDLTHVSARQQTVRGTVESSWQRDGGDLTYHAVVPVGATATIRLPLLGGAQSTVTESGHTVWTAGHAAQSDPGLTTGAAGGTTLTLTAGSGDYTFTVTPPSTPVTHLTVTANDAAPVKAGTGSDAVAAVGSASTGTGSATVSARAPSGWTVTAAPAQVPLTPANSLTLTTLHVTVPADAASGTYQVPVEVRAPDGTVADTTMGVPVFGSWPSGTTATASSFHAPNEVDGATRTYDPGNAVDGNTATFWNDDSQNVYPDTLTVTAPTAVALKGVAFVSMSDGVPTDFTVQTWDGTQWTTRASVTGNSSVSRWVPFAAPVTTTQVRVVVTGTQDGFSRIAELSP</sequence>
<dbReference type="EC" id="3.2.1.40" evidence="2"/>
<dbReference type="InterPro" id="IPR008928">
    <property type="entry name" value="6-hairpin_glycosidase_sf"/>
</dbReference>
<dbReference type="Pfam" id="PF08531">
    <property type="entry name" value="Bac_rhamnosid_N"/>
    <property type="match status" value="1"/>
</dbReference>
<dbReference type="Gene3D" id="2.60.420.10">
    <property type="entry name" value="Maltose phosphorylase, domain 3"/>
    <property type="match status" value="1"/>
</dbReference>
<keyword evidence="3 6" id="KW-0378">Hydrolase</keyword>
<dbReference type="PANTHER" id="PTHR33307">
    <property type="entry name" value="ALPHA-RHAMNOSIDASE (EUROFUNG)"/>
    <property type="match status" value="1"/>
</dbReference>
<protein>
    <recommendedName>
        <fullName evidence="2">alpha-L-rhamnosidase</fullName>
        <ecNumber evidence="2">3.2.1.40</ecNumber>
    </recommendedName>
</protein>
<dbReference type="PANTHER" id="PTHR33307:SF6">
    <property type="entry name" value="ALPHA-RHAMNOSIDASE (EUROFUNG)-RELATED"/>
    <property type="match status" value="1"/>
</dbReference>
<dbReference type="GO" id="GO:0030596">
    <property type="term" value="F:alpha-L-rhamnosidase activity"/>
    <property type="evidence" value="ECO:0007669"/>
    <property type="project" value="UniProtKB-EC"/>
</dbReference>
<comment type="caution">
    <text evidence="6">The sequence shown here is derived from an EMBL/GenBank/DDBJ whole genome shotgun (WGS) entry which is preliminary data.</text>
</comment>
<feature type="signal peptide" evidence="4">
    <location>
        <begin position="1"/>
        <end position="33"/>
    </location>
</feature>
<dbReference type="InterPro" id="IPR016007">
    <property type="entry name" value="Alpha_rhamnosid"/>
</dbReference>
<dbReference type="Pfam" id="PF05592">
    <property type="entry name" value="Bac_rhamnosid"/>
    <property type="match status" value="1"/>
</dbReference>
<dbReference type="EMBL" id="JABXJJ020000001">
    <property type="protein sequence ID" value="MDI5967819.1"/>
    <property type="molecule type" value="Genomic_DNA"/>
</dbReference>
<dbReference type="InterPro" id="IPR013737">
    <property type="entry name" value="Bac_rhamnosid_N"/>
</dbReference>
<dbReference type="Pfam" id="PF17390">
    <property type="entry name" value="Bac_rhamnosid_C"/>
    <property type="match status" value="1"/>
</dbReference>
<evidence type="ECO:0000256" key="3">
    <source>
        <dbReference type="ARBA" id="ARBA00022801"/>
    </source>
</evidence>
<evidence type="ECO:0000256" key="2">
    <source>
        <dbReference type="ARBA" id="ARBA00012652"/>
    </source>
</evidence>
<dbReference type="InterPro" id="IPR035396">
    <property type="entry name" value="Bac_rhamnosid6H"/>
</dbReference>
<feature type="chain" id="PRO_5041656848" description="alpha-L-rhamnosidase" evidence="4">
    <location>
        <begin position="34"/>
        <end position="1328"/>
    </location>
</feature>
<reference evidence="6" key="1">
    <citation type="submission" date="2023-05" db="EMBL/GenBank/DDBJ databases">
        <title>Streptantibioticus silvisoli sp. nov., acidotolerant actinomycetes 1 from pine litter.</title>
        <authorList>
            <person name="Swiecimska M."/>
            <person name="Golinska P."/>
            <person name="Sangal V."/>
            <person name="Wachnowicz B."/>
            <person name="Goodfellow M."/>
        </authorList>
    </citation>
    <scope>NUCLEOTIDE SEQUENCE</scope>
    <source>
        <strain evidence="6">SL13</strain>
    </source>
</reference>
<dbReference type="InterPro" id="IPR018905">
    <property type="entry name" value="A-galactase_NEW3"/>
</dbReference>
<dbReference type="Pfam" id="PF10633">
    <property type="entry name" value="NPCBM_assoc"/>
    <property type="match status" value="1"/>
</dbReference>
<name>A0AA90GYZ2_9ACTN</name>
<keyword evidence="4" id="KW-0732">Signal</keyword>
<comment type="catalytic activity">
    <reaction evidence="1">
        <text>Hydrolysis of terminal non-reducing alpha-L-rhamnose residues in alpha-L-rhamnosides.</text>
        <dbReference type="EC" id="3.2.1.40"/>
    </reaction>
</comment>
<dbReference type="Gene3D" id="2.60.40.10">
    <property type="entry name" value="Immunoglobulins"/>
    <property type="match status" value="1"/>
</dbReference>
<dbReference type="Gene3D" id="1.50.10.10">
    <property type="match status" value="1"/>
</dbReference>
<dbReference type="RefSeq" id="WP_271314037.1">
    <property type="nucleotide sequence ID" value="NZ_JABXJJ020000001.1"/>
</dbReference>
<dbReference type="InterPro" id="IPR013783">
    <property type="entry name" value="Ig-like_fold"/>
</dbReference>
<dbReference type="GO" id="GO:0005975">
    <property type="term" value="P:carbohydrate metabolic process"/>
    <property type="evidence" value="ECO:0007669"/>
    <property type="project" value="InterPro"/>
</dbReference>
<proteinExistence type="predicted"/>
<dbReference type="Pfam" id="PF25788">
    <property type="entry name" value="Ig_Rha78A_N"/>
    <property type="match status" value="1"/>
</dbReference>